<evidence type="ECO:0000313" key="4">
    <source>
        <dbReference type="EMBL" id="PJE75596.1"/>
    </source>
</evidence>
<organism evidence="4 5">
    <name type="scientific">Candidatus Uhrbacteria bacterium CG10_big_fil_rev_8_21_14_0_10_48_11</name>
    <dbReference type="NCBI Taxonomy" id="1975037"/>
    <lineage>
        <taxon>Bacteria</taxon>
        <taxon>Candidatus Uhriibacteriota</taxon>
    </lineage>
</organism>
<evidence type="ECO:0000259" key="3">
    <source>
        <dbReference type="Pfam" id="PF20990"/>
    </source>
</evidence>
<dbReference type="AlphaFoldDB" id="A0A2M8LDZ5"/>
<keyword evidence="1" id="KW-0472">Membrane</keyword>
<dbReference type="InterPro" id="IPR048389">
    <property type="entry name" value="YciQ-like_C"/>
</dbReference>
<evidence type="ECO:0008006" key="6">
    <source>
        <dbReference type="Google" id="ProtNLM"/>
    </source>
</evidence>
<feature type="transmembrane region" description="Helical" evidence="1">
    <location>
        <begin position="221"/>
        <end position="242"/>
    </location>
</feature>
<feature type="domain" description="DUF2207" evidence="2">
    <location>
        <begin position="17"/>
        <end position="199"/>
    </location>
</feature>
<dbReference type="Pfam" id="PF20990">
    <property type="entry name" value="DUF2207_C"/>
    <property type="match status" value="1"/>
</dbReference>
<dbReference type="Proteomes" id="UP000231152">
    <property type="component" value="Unassembled WGS sequence"/>
</dbReference>
<accession>A0A2M8LDZ5</accession>
<name>A0A2M8LDZ5_9BACT</name>
<keyword evidence="1" id="KW-0812">Transmembrane</keyword>
<dbReference type="InterPro" id="IPR018702">
    <property type="entry name" value="DUF2207"/>
</dbReference>
<protein>
    <recommendedName>
        <fullName evidence="6">DUF2207 domain-containing protein</fullName>
    </recommendedName>
</protein>
<reference evidence="4 5" key="1">
    <citation type="submission" date="2017-09" db="EMBL/GenBank/DDBJ databases">
        <title>Depth-based differentiation of microbial function through sediment-hosted aquifers and enrichment of novel symbionts in the deep terrestrial subsurface.</title>
        <authorList>
            <person name="Probst A.J."/>
            <person name="Ladd B."/>
            <person name="Jarett J.K."/>
            <person name="Geller-Mcgrath D.E."/>
            <person name="Sieber C.M."/>
            <person name="Emerson J.B."/>
            <person name="Anantharaman K."/>
            <person name="Thomas B.C."/>
            <person name="Malmstrom R."/>
            <person name="Stieglmeier M."/>
            <person name="Klingl A."/>
            <person name="Woyke T."/>
            <person name="Ryan C.M."/>
            <person name="Banfield J.F."/>
        </authorList>
    </citation>
    <scope>NUCLEOTIDE SEQUENCE [LARGE SCALE GENOMIC DNA]</scope>
    <source>
        <strain evidence="4">CG10_big_fil_rev_8_21_14_0_10_48_11</strain>
    </source>
</reference>
<proteinExistence type="predicted"/>
<dbReference type="EMBL" id="PFET01000013">
    <property type="protein sequence ID" value="PJE75596.1"/>
    <property type="molecule type" value="Genomic_DNA"/>
</dbReference>
<keyword evidence="1" id="KW-1133">Transmembrane helix</keyword>
<evidence type="ECO:0000313" key="5">
    <source>
        <dbReference type="Proteomes" id="UP000231152"/>
    </source>
</evidence>
<comment type="caution">
    <text evidence="4">The sequence shown here is derived from an EMBL/GenBank/DDBJ whole genome shotgun (WGS) entry which is preliminary data.</text>
</comment>
<gene>
    <name evidence="4" type="ORF">COV04_04190</name>
</gene>
<dbReference type="Pfam" id="PF09972">
    <property type="entry name" value="DUF2207"/>
    <property type="match status" value="1"/>
</dbReference>
<feature type="domain" description="Predicted membrane protein YciQ-like C-terminal" evidence="3">
    <location>
        <begin position="257"/>
        <end position="427"/>
    </location>
</feature>
<evidence type="ECO:0000259" key="2">
    <source>
        <dbReference type="Pfam" id="PF09972"/>
    </source>
</evidence>
<feature type="transmembrane region" description="Helical" evidence="1">
    <location>
        <begin position="412"/>
        <end position="430"/>
    </location>
</feature>
<sequence>MAGVASAQTPTLRKEAIVSYSAHITVHTDNSITVAETIQYDTGAIPRHGIYRDITHTSSTGRKMAIEVASVTNEHGQPYPYQTSNVSGKIRIKIGEANQTFTGERTYKIQYRATNAVAQLKDGDEIYWNVTGNEWAIPIKTVAASVTLPPDTAPTQSACYYGPKGSTTPCSTTAGSIASTFSAPTLLQPKEGLTVAVGFPKGVVTPYTTPSPNTSTFATGWWWFFIFVPPLITLTLSLLYWWKRGRDPKGRGVIIAQYDVPDELTPFEVAGIIKQKVSAKNIAAEIIYLATKGYLKIREVDERPRGFMSTKDYELELLNDYATLPNDFDRMLFEKLFKKRPQFTLASLKQLLRGKQLETAGVGDEGKTVRVSDFKNVPYADMRKPIGLVLAALIQKGYYKNLGRIKNNINRFALFFGIAFFFLTVMGFLLTS</sequence>
<evidence type="ECO:0000256" key="1">
    <source>
        <dbReference type="SAM" id="Phobius"/>
    </source>
</evidence>